<comment type="caution">
    <text evidence="1">The sequence shown here is derived from an EMBL/GenBank/DDBJ whole genome shotgun (WGS) entry which is preliminary data.</text>
</comment>
<dbReference type="AlphaFoldDB" id="A0A7J9LJG3"/>
<sequence>MAVLMAIKEAAEMIIELIRKEQPWSFRNLFSNIEGSLRRMAKVQIEVTIEVRMEWRKPWLKQVCWGIPC</sequence>
<gene>
    <name evidence="1" type="ORF">Goshw_000527</name>
</gene>
<proteinExistence type="predicted"/>
<accession>A0A7J9LJG3</accession>
<reference evidence="1 2" key="1">
    <citation type="journal article" date="2019" name="Genome Biol. Evol.">
        <title>Insights into the evolution of the New World diploid cottons (Gossypium, subgenus Houzingenia) based on genome sequencing.</title>
        <authorList>
            <person name="Grover C.E."/>
            <person name="Arick M.A. 2nd"/>
            <person name="Thrash A."/>
            <person name="Conover J.L."/>
            <person name="Sanders W.S."/>
            <person name="Peterson D.G."/>
            <person name="Frelichowski J.E."/>
            <person name="Scheffler J.A."/>
            <person name="Scheffler B.E."/>
            <person name="Wendel J.F."/>
        </authorList>
    </citation>
    <scope>NUCLEOTIDE SEQUENCE [LARGE SCALE GENOMIC DNA]</scope>
    <source>
        <strain evidence="1">1</strain>
        <tissue evidence="1">Leaf</tissue>
    </source>
</reference>
<evidence type="ECO:0000313" key="2">
    <source>
        <dbReference type="Proteomes" id="UP000593576"/>
    </source>
</evidence>
<keyword evidence="2" id="KW-1185">Reference proteome</keyword>
<dbReference type="Proteomes" id="UP000593576">
    <property type="component" value="Unassembled WGS sequence"/>
</dbReference>
<evidence type="ECO:0000313" key="1">
    <source>
        <dbReference type="EMBL" id="MBA0858801.1"/>
    </source>
</evidence>
<organism evidence="1 2">
    <name type="scientific">Gossypium schwendimanii</name>
    <name type="common">Cotton</name>
    <dbReference type="NCBI Taxonomy" id="34291"/>
    <lineage>
        <taxon>Eukaryota</taxon>
        <taxon>Viridiplantae</taxon>
        <taxon>Streptophyta</taxon>
        <taxon>Embryophyta</taxon>
        <taxon>Tracheophyta</taxon>
        <taxon>Spermatophyta</taxon>
        <taxon>Magnoliopsida</taxon>
        <taxon>eudicotyledons</taxon>
        <taxon>Gunneridae</taxon>
        <taxon>Pentapetalae</taxon>
        <taxon>rosids</taxon>
        <taxon>malvids</taxon>
        <taxon>Malvales</taxon>
        <taxon>Malvaceae</taxon>
        <taxon>Malvoideae</taxon>
        <taxon>Gossypium</taxon>
    </lineage>
</organism>
<protein>
    <submittedName>
        <fullName evidence="1">Uncharacterized protein</fullName>
    </submittedName>
</protein>
<name>A0A7J9LJG3_GOSSC</name>
<dbReference type="EMBL" id="JABFAF010000007">
    <property type="protein sequence ID" value="MBA0858801.1"/>
    <property type="molecule type" value="Genomic_DNA"/>
</dbReference>